<dbReference type="AlphaFoldDB" id="A0A667Z5E7"/>
<comment type="subcellular location">
    <subcellularLocation>
        <location evidence="1">Nucleus</location>
    </subcellularLocation>
</comment>
<dbReference type="PANTHER" id="PTHR45740">
    <property type="entry name" value="POLY [ADP-RIBOSE] POLYMERASE"/>
    <property type="match status" value="1"/>
</dbReference>
<dbReference type="Ensembl" id="ENSMMDT00005034577.1">
    <property type="protein sequence ID" value="ENSMMDP00005033833.1"/>
    <property type="gene ID" value="ENSMMDG00005015921.1"/>
</dbReference>
<dbReference type="GO" id="GO:0005634">
    <property type="term" value="C:nucleus"/>
    <property type="evidence" value="ECO:0007669"/>
    <property type="project" value="UniProtKB-SubCell"/>
</dbReference>
<dbReference type="GO" id="GO:0003950">
    <property type="term" value="F:NAD+ poly-ADP-ribosyltransferase activity"/>
    <property type="evidence" value="ECO:0007669"/>
    <property type="project" value="TreeGrafter"/>
</dbReference>
<evidence type="ECO:0000259" key="5">
    <source>
        <dbReference type="PROSITE" id="PS50918"/>
    </source>
</evidence>
<keyword evidence="7" id="KW-1185">Reference proteome</keyword>
<sequence>MSAAIPYSHTEYNHWQGTPGQSATVSWKRYEWQLSDGHRYLRIDNDHVIEAHYCQPGAKGITINTASHGKVSIDFDRLQTQSAAVRVHRLTFLPQGQAEDIGWYFRDDKIWREYGSQGTSSSVSSVSSTDIEHQFTLNPQGAFSFTVGSISYILDFSTMTQTNHHTGVHRNVRRRPKFISTASHTGSLLSASVLPTASSSQLPATSYKWEFMGEEGMWSEYQAHICAYDSAAIERQYQQNPQGQLHFRINRFSYTLNFSTMQQVNNSIGTPRAVRRTAVDGSQQNSSVGAQPQWQFLDVSGIWNNYFKGHDGCSISSQDIEIQYQQNPLGTMTFTTVNFNYELDFSAMTQRNLSTNTTRSVRRI</sequence>
<feature type="domain" description="WWE" evidence="5">
    <location>
        <begin position="89"/>
        <end position="174"/>
    </location>
</feature>
<evidence type="ECO:0000256" key="4">
    <source>
        <dbReference type="ARBA" id="ARBA00024347"/>
    </source>
</evidence>
<organism evidence="6 7">
    <name type="scientific">Myripristis murdjan</name>
    <name type="common">pinecone soldierfish</name>
    <dbReference type="NCBI Taxonomy" id="586833"/>
    <lineage>
        <taxon>Eukaryota</taxon>
        <taxon>Metazoa</taxon>
        <taxon>Chordata</taxon>
        <taxon>Craniata</taxon>
        <taxon>Vertebrata</taxon>
        <taxon>Euteleostomi</taxon>
        <taxon>Actinopterygii</taxon>
        <taxon>Neopterygii</taxon>
        <taxon>Teleostei</taxon>
        <taxon>Neoteleostei</taxon>
        <taxon>Acanthomorphata</taxon>
        <taxon>Holocentriformes</taxon>
        <taxon>Holocentridae</taxon>
        <taxon>Myripristis</taxon>
    </lineage>
</organism>
<dbReference type="SUPFAM" id="SSF117839">
    <property type="entry name" value="WWE domain"/>
    <property type="match status" value="3"/>
</dbReference>
<evidence type="ECO:0000256" key="2">
    <source>
        <dbReference type="ARBA" id="ARBA00004906"/>
    </source>
</evidence>
<dbReference type="Pfam" id="PF02825">
    <property type="entry name" value="WWE"/>
    <property type="match status" value="3"/>
</dbReference>
<dbReference type="GO" id="GO:0016567">
    <property type="term" value="P:protein ubiquitination"/>
    <property type="evidence" value="ECO:0007669"/>
    <property type="project" value="UniProtKB-UniPathway"/>
</dbReference>
<dbReference type="GO" id="GO:0008270">
    <property type="term" value="F:zinc ion binding"/>
    <property type="evidence" value="ECO:0007669"/>
    <property type="project" value="InterPro"/>
</dbReference>
<dbReference type="Ensembl" id="ENSMMDT00005034568.1">
    <property type="protein sequence ID" value="ENSMMDP00005033824.1"/>
    <property type="gene ID" value="ENSMMDG00005015921.1"/>
</dbReference>
<dbReference type="GeneTree" id="ENSGT01000000214676"/>
<dbReference type="InterPro" id="IPR051712">
    <property type="entry name" value="ARTD-AVP"/>
</dbReference>
<reference evidence="6" key="2">
    <citation type="submission" date="2025-05" db="UniProtKB">
        <authorList>
            <consortium name="Ensembl"/>
        </authorList>
    </citation>
    <scope>IDENTIFICATION</scope>
</reference>
<keyword evidence="3" id="KW-0539">Nucleus</keyword>
<name>A0A667Z5E7_9TELE</name>
<dbReference type="UniPathway" id="UPA00143"/>
<dbReference type="Gene3D" id="3.30.720.50">
    <property type="match status" value="3"/>
</dbReference>
<dbReference type="GO" id="GO:1990404">
    <property type="term" value="F:NAD+-protein mono-ADP-ribosyltransferase activity"/>
    <property type="evidence" value="ECO:0007669"/>
    <property type="project" value="TreeGrafter"/>
</dbReference>
<feature type="domain" description="WWE" evidence="5">
    <location>
        <begin position="280"/>
        <end position="363"/>
    </location>
</feature>
<dbReference type="PROSITE" id="PS50918">
    <property type="entry name" value="WWE"/>
    <property type="match status" value="3"/>
</dbReference>
<dbReference type="InterPro" id="IPR018123">
    <property type="entry name" value="WWE-dom_subgr"/>
</dbReference>
<reference evidence="6" key="1">
    <citation type="submission" date="2019-06" db="EMBL/GenBank/DDBJ databases">
        <authorList>
            <consortium name="Wellcome Sanger Institute Data Sharing"/>
        </authorList>
    </citation>
    <scope>NUCLEOTIDE SEQUENCE [LARGE SCALE GENOMIC DNA]</scope>
</reference>
<feature type="domain" description="WWE" evidence="5">
    <location>
        <begin position="195"/>
        <end position="276"/>
    </location>
</feature>
<evidence type="ECO:0000313" key="6">
    <source>
        <dbReference type="Ensembl" id="ENSMMDP00005033838.1"/>
    </source>
</evidence>
<dbReference type="InterPro" id="IPR004170">
    <property type="entry name" value="WWE_dom"/>
</dbReference>
<dbReference type="Pfam" id="PF23466">
    <property type="entry name" value="WWE_4"/>
    <property type="match status" value="1"/>
</dbReference>
<protein>
    <submittedName>
        <fullName evidence="6">Uncharacterized LOC115355056</fullName>
    </submittedName>
</protein>
<proteinExistence type="inferred from homology"/>
<comment type="pathway">
    <text evidence="2">Protein modification; protein ubiquitination.</text>
</comment>
<accession>A0A667Z5E7</accession>
<dbReference type="Ensembl" id="ENSMMDT00005034582.1">
    <property type="protein sequence ID" value="ENSMMDP00005033838.1"/>
    <property type="gene ID" value="ENSMMDG00005015921.1"/>
</dbReference>
<evidence type="ECO:0000256" key="1">
    <source>
        <dbReference type="ARBA" id="ARBA00004123"/>
    </source>
</evidence>
<dbReference type="InterPro" id="IPR037197">
    <property type="entry name" value="WWE_dom_sf"/>
</dbReference>
<evidence type="ECO:0000313" key="7">
    <source>
        <dbReference type="Proteomes" id="UP000472263"/>
    </source>
</evidence>
<gene>
    <name evidence="6" type="primary">si:ch211-244b2.3</name>
</gene>
<dbReference type="PANTHER" id="PTHR45740:SF14">
    <property type="entry name" value="NOVEL PROTEIN"/>
    <property type="match status" value="1"/>
</dbReference>
<dbReference type="SMART" id="SM00678">
    <property type="entry name" value="WWE"/>
    <property type="match status" value="3"/>
</dbReference>
<dbReference type="Ensembl" id="ENSMMDT00005034574.1">
    <property type="protein sequence ID" value="ENSMMDP00005033830.1"/>
    <property type="gene ID" value="ENSMMDG00005015921.1"/>
</dbReference>
<dbReference type="Proteomes" id="UP000472263">
    <property type="component" value="Chromosome 23"/>
</dbReference>
<comment type="similarity">
    <text evidence="4">Belongs to the ARTD/PARP family.</text>
</comment>
<evidence type="ECO:0000256" key="3">
    <source>
        <dbReference type="ARBA" id="ARBA00023242"/>
    </source>
</evidence>